<dbReference type="Pfam" id="PF13416">
    <property type="entry name" value="SBP_bac_8"/>
    <property type="match status" value="1"/>
</dbReference>
<accession>A0A6B1DUJ2</accession>
<feature type="signal peptide" evidence="4">
    <location>
        <begin position="1"/>
        <end position="29"/>
    </location>
</feature>
<dbReference type="AlphaFoldDB" id="A0A6B1DUJ2"/>
<dbReference type="PANTHER" id="PTHR43649">
    <property type="entry name" value="ARABINOSE-BINDING PROTEIN-RELATED"/>
    <property type="match status" value="1"/>
</dbReference>
<evidence type="ECO:0000256" key="4">
    <source>
        <dbReference type="SAM" id="SignalP"/>
    </source>
</evidence>
<evidence type="ECO:0000256" key="2">
    <source>
        <dbReference type="ARBA" id="ARBA00022448"/>
    </source>
</evidence>
<dbReference type="InterPro" id="IPR050490">
    <property type="entry name" value="Bact_solute-bd_prot1"/>
</dbReference>
<comment type="similarity">
    <text evidence="1">Belongs to the bacterial solute-binding protein 1 family.</text>
</comment>
<name>A0A6B1DUJ2_9CHLR</name>
<reference evidence="5" key="1">
    <citation type="submission" date="2019-09" db="EMBL/GenBank/DDBJ databases">
        <title>Characterisation of the sponge microbiome using genome-centric metagenomics.</title>
        <authorList>
            <person name="Engelberts J.P."/>
            <person name="Robbins S.J."/>
            <person name="De Goeij J.M."/>
            <person name="Aranda M."/>
            <person name="Bell S.C."/>
            <person name="Webster N.S."/>
        </authorList>
    </citation>
    <scope>NUCLEOTIDE SEQUENCE</scope>
    <source>
        <strain evidence="5">SB0662_bin_9</strain>
    </source>
</reference>
<proteinExistence type="inferred from homology"/>
<keyword evidence="2" id="KW-0813">Transport</keyword>
<protein>
    <submittedName>
        <fullName evidence="5">Extracellular solute-binding protein</fullName>
    </submittedName>
</protein>
<gene>
    <name evidence="5" type="ORF">F4Y08_06860</name>
</gene>
<feature type="chain" id="PRO_5025689048" evidence="4">
    <location>
        <begin position="30"/>
        <end position="437"/>
    </location>
</feature>
<evidence type="ECO:0000313" key="5">
    <source>
        <dbReference type="EMBL" id="MYD90044.1"/>
    </source>
</evidence>
<dbReference type="InterPro" id="IPR006059">
    <property type="entry name" value="SBP"/>
</dbReference>
<organism evidence="5">
    <name type="scientific">Caldilineaceae bacterium SB0662_bin_9</name>
    <dbReference type="NCBI Taxonomy" id="2605258"/>
    <lineage>
        <taxon>Bacteria</taxon>
        <taxon>Bacillati</taxon>
        <taxon>Chloroflexota</taxon>
        <taxon>Caldilineae</taxon>
        <taxon>Caldilineales</taxon>
        <taxon>Caldilineaceae</taxon>
    </lineage>
</organism>
<sequence>MSRCQIARKLCLLLVGFLAACVAPPPVSSEEAPPAKVSILFWDQFMDVSDRMDAIVADFNASQDRIEVVREPYTVTAMRDIVRTALTSGTGPDIIYYDLGPGISGVLADAGLLMPLEDIYVERGWDQRIYPWTLDRSTFDGHVYGVANELEFIGFYYNQRLFAEHDWRVPETWDELIALCPAIREAGLVPIAFTNGPSWPAFHMFSIMMNNRVGRERLARMISGEESWDHPDTVDAIRKFFVDMPAAGCFPQDFHAISYEDGLAMMQTGQAVMHPSGTWNVALFADSALTPDPIGFFFLPSLDGGPVVVPGGIGSGWVVNVHTPHLEAVLEFIDYLISEETGKRWIMEINVVPAFPVDTTDLVIPELLEQALAIIGEQADTMGYNIDVVVPARFNQVQWDGFAAIFQGQKAPADMAAELQAAMEEAKAAGEVVDLTE</sequence>
<dbReference type="PROSITE" id="PS51257">
    <property type="entry name" value="PROKAR_LIPOPROTEIN"/>
    <property type="match status" value="1"/>
</dbReference>
<dbReference type="EMBL" id="VXPY01000043">
    <property type="protein sequence ID" value="MYD90044.1"/>
    <property type="molecule type" value="Genomic_DNA"/>
</dbReference>
<dbReference type="PANTHER" id="PTHR43649:SF34">
    <property type="entry name" value="ABC TRANSPORTER PERIPLASMIC-BINDING PROTEIN YCJN-RELATED"/>
    <property type="match status" value="1"/>
</dbReference>
<dbReference type="SUPFAM" id="SSF53850">
    <property type="entry name" value="Periplasmic binding protein-like II"/>
    <property type="match status" value="1"/>
</dbReference>
<evidence type="ECO:0000256" key="3">
    <source>
        <dbReference type="ARBA" id="ARBA00022729"/>
    </source>
</evidence>
<evidence type="ECO:0000256" key="1">
    <source>
        <dbReference type="ARBA" id="ARBA00008520"/>
    </source>
</evidence>
<comment type="caution">
    <text evidence="5">The sequence shown here is derived from an EMBL/GenBank/DDBJ whole genome shotgun (WGS) entry which is preliminary data.</text>
</comment>
<dbReference type="Gene3D" id="3.40.190.10">
    <property type="entry name" value="Periplasmic binding protein-like II"/>
    <property type="match status" value="2"/>
</dbReference>
<keyword evidence="3 4" id="KW-0732">Signal</keyword>